<dbReference type="SUPFAM" id="SSF55811">
    <property type="entry name" value="Nudix"/>
    <property type="match status" value="1"/>
</dbReference>
<dbReference type="RefSeq" id="WP_066788805.1">
    <property type="nucleotide sequence ID" value="NZ_LWQS01000062.1"/>
</dbReference>
<dbReference type="AlphaFoldDB" id="A0A178M815"/>
<evidence type="ECO:0000313" key="6">
    <source>
        <dbReference type="Proteomes" id="UP000078287"/>
    </source>
</evidence>
<dbReference type="InterPro" id="IPR015797">
    <property type="entry name" value="NUDIX_hydrolase-like_dom_sf"/>
</dbReference>
<proteinExistence type="predicted"/>
<feature type="domain" description="Nudix hydrolase" evidence="4">
    <location>
        <begin position="33"/>
        <end position="163"/>
    </location>
</feature>
<dbReference type="EMBL" id="LWQS01000062">
    <property type="protein sequence ID" value="OAN44882.1"/>
    <property type="molecule type" value="Genomic_DNA"/>
</dbReference>
<dbReference type="Pfam" id="PF00293">
    <property type="entry name" value="NUDIX"/>
    <property type="match status" value="1"/>
</dbReference>
<accession>A0A178M815</accession>
<name>A0A178M815_9CHLR</name>
<sequence>MYRQHSFCSFCGQPFAEHQSWPRICSHCGSTTYRNPLPVVLVLQPVDDGLLLIRRSAHPRRGQLALPGGFIEMGERWQDSAARELYEEAGVEIDPALVSEFAVRSTPDGYLLVFGIGPQLRSADLPVFLPNSEAAERVIITSPAELAFPLHTEMVLRFFTQLRQWRPLT</sequence>
<reference evidence="5 6" key="1">
    <citation type="submission" date="2016-04" db="EMBL/GenBank/DDBJ databases">
        <title>Chloroflexus islandicus sp. nov., a thermophilic filamentous anoxygenic phototrophic bacterium from geyser Strokkur (Iceland).</title>
        <authorList>
            <person name="Gaisin V.A."/>
            <person name="Kalashnikov A.M."/>
            <person name="Sukhacheva M.V."/>
            <person name="Grouzdev D.S."/>
            <person name="Ivanov T.M."/>
            <person name="Kuznetsov B."/>
            <person name="Gorlenko V.M."/>
        </authorList>
    </citation>
    <scope>NUCLEOTIDE SEQUENCE [LARGE SCALE GENOMIC DNA]</scope>
    <source>
        <strain evidence="6">isl-2</strain>
    </source>
</reference>
<dbReference type="OrthoDB" id="9786141at2"/>
<organism evidence="5 6">
    <name type="scientific">Chloroflexus islandicus</name>
    <dbReference type="NCBI Taxonomy" id="1707952"/>
    <lineage>
        <taxon>Bacteria</taxon>
        <taxon>Bacillati</taxon>
        <taxon>Chloroflexota</taxon>
        <taxon>Chloroflexia</taxon>
        <taxon>Chloroflexales</taxon>
        <taxon>Chloroflexineae</taxon>
        <taxon>Chloroflexaceae</taxon>
        <taxon>Chloroflexus</taxon>
    </lineage>
</organism>
<protein>
    <submittedName>
        <fullName evidence="5">NUDIX hydrolase</fullName>
    </submittedName>
</protein>
<dbReference type="Proteomes" id="UP000078287">
    <property type="component" value="Unassembled WGS sequence"/>
</dbReference>
<keyword evidence="6" id="KW-1185">Reference proteome</keyword>
<dbReference type="InterPro" id="IPR000086">
    <property type="entry name" value="NUDIX_hydrolase_dom"/>
</dbReference>
<gene>
    <name evidence="5" type="ORF">A6A03_16005</name>
</gene>
<dbReference type="PRINTS" id="PR00502">
    <property type="entry name" value="NUDIXFAMILY"/>
</dbReference>
<dbReference type="InterPro" id="IPR020476">
    <property type="entry name" value="Nudix_hydrolase"/>
</dbReference>
<dbReference type="GO" id="GO:0016787">
    <property type="term" value="F:hydrolase activity"/>
    <property type="evidence" value="ECO:0007669"/>
    <property type="project" value="UniProtKB-KW"/>
</dbReference>
<dbReference type="CDD" id="cd04674">
    <property type="entry name" value="NUDIX_Hydrolase"/>
    <property type="match status" value="1"/>
</dbReference>
<dbReference type="PROSITE" id="PS51462">
    <property type="entry name" value="NUDIX"/>
    <property type="match status" value="1"/>
</dbReference>
<evidence type="ECO:0000256" key="1">
    <source>
        <dbReference type="ARBA" id="ARBA00001946"/>
    </source>
</evidence>
<evidence type="ECO:0000256" key="3">
    <source>
        <dbReference type="ARBA" id="ARBA00022842"/>
    </source>
</evidence>
<dbReference type="Gene3D" id="3.90.79.10">
    <property type="entry name" value="Nucleoside Triphosphate Pyrophosphohydrolase"/>
    <property type="match status" value="1"/>
</dbReference>
<comment type="cofactor">
    <cofactor evidence="1">
        <name>Mg(2+)</name>
        <dbReference type="ChEBI" id="CHEBI:18420"/>
    </cofactor>
</comment>
<dbReference type="STRING" id="1707952.A6A03_16005"/>
<comment type="caution">
    <text evidence="5">The sequence shown here is derived from an EMBL/GenBank/DDBJ whole genome shotgun (WGS) entry which is preliminary data.</text>
</comment>
<evidence type="ECO:0000259" key="4">
    <source>
        <dbReference type="PROSITE" id="PS51462"/>
    </source>
</evidence>
<dbReference type="PANTHER" id="PTHR43222">
    <property type="entry name" value="NUDIX HYDROLASE 23"/>
    <property type="match status" value="1"/>
</dbReference>
<evidence type="ECO:0000256" key="2">
    <source>
        <dbReference type="ARBA" id="ARBA00022801"/>
    </source>
</evidence>
<evidence type="ECO:0000313" key="5">
    <source>
        <dbReference type="EMBL" id="OAN44882.1"/>
    </source>
</evidence>
<keyword evidence="2 5" id="KW-0378">Hydrolase</keyword>
<keyword evidence="3" id="KW-0460">Magnesium</keyword>
<dbReference type="PANTHER" id="PTHR43222:SF12">
    <property type="entry name" value="NUDIX HYDROLASE"/>
    <property type="match status" value="1"/>
</dbReference>